<dbReference type="InterPro" id="IPR052534">
    <property type="entry name" value="Extracell_DNA_Util/SecSys_Comp"/>
</dbReference>
<keyword evidence="2" id="KW-0812">Transmembrane</keyword>
<evidence type="ECO:0000256" key="2">
    <source>
        <dbReference type="SAM" id="Phobius"/>
    </source>
</evidence>
<evidence type="ECO:0000256" key="1">
    <source>
        <dbReference type="SAM" id="Coils"/>
    </source>
</evidence>
<evidence type="ECO:0000313" key="3">
    <source>
        <dbReference type="EMBL" id="UOO90396.1"/>
    </source>
</evidence>
<dbReference type="PANTHER" id="PTHR40278">
    <property type="entry name" value="DNA UTILIZATION PROTEIN HOFN"/>
    <property type="match status" value="1"/>
</dbReference>
<feature type="transmembrane region" description="Helical" evidence="2">
    <location>
        <begin position="26"/>
        <end position="46"/>
    </location>
</feature>
<name>A0ABY4E4T3_9NEIS</name>
<proteinExistence type="predicted"/>
<keyword evidence="1" id="KW-0175">Coiled coil</keyword>
<evidence type="ECO:0000313" key="4">
    <source>
        <dbReference type="Proteomes" id="UP000832011"/>
    </source>
</evidence>
<dbReference type="InterPro" id="IPR007813">
    <property type="entry name" value="PilN"/>
</dbReference>
<dbReference type="EMBL" id="CP091511">
    <property type="protein sequence ID" value="UOO90396.1"/>
    <property type="molecule type" value="Genomic_DNA"/>
</dbReference>
<accession>A0ABY4E4T3</accession>
<sequence>MIKIVQLNLLDYRAEIQQEKLKRFKILMGAAAAVGVGLAVVAWMGLAGMVSDQQDRNTLLKGEISKLDKEIEEVKTLKDKHKNFLERKQKIEELQNKRYEAAKMIDDLNVLIPDGVYLTSIEGDVKNNYKISGKAVSDNKVALFMKNLPSTGVFEIPQLTSITKQPDAQEFVLNANLIDHAAVKEEQTAAATGAGSVLEGK</sequence>
<reference evidence="3 4" key="1">
    <citation type="journal article" date="2022" name="Res Sq">
        <title>Evolution of multicellular longitudinally dividing oral cavity symbionts (Neisseriaceae).</title>
        <authorList>
            <person name="Nyongesa S."/>
            <person name="Weber P."/>
            <person name="Bernet E."/>
            <person name="Pullido F."/>
            <person name="Nieckarz M."/>
            <person name="Delaby M."/>
            <person name="Nieves C."/>
            <person name="Viehboeck T."/>
            <person name="Krause N."/>
            <person name="Rivera-Millot A."/>
            <person name="Nakamura A."/>
            <person name="Vischer N."/>
            <person name="VanNieuwenhze M."/>
            <person name="Brun Y."/>
            <person name="Cava F."/>
            <person name="Bulgheresi S."/>
            <person name="Veyrier F."/>
        </authorList>
    </citation>
    <scope>NUCLEOTIDE SEQUENCE [LARGE SCALE GENOMIC DNA]</scope>
    <source>
        <strain evidence="3 4">SN4</strain>
    </source>
</reference>
<organism evidence="3 4">
    <name type="scientific">Vitreoscilla massiliensis</name>
    <dbReference type="NCBI Taxonomy" id="1689272"/>
    <lineage>
        <taxon>Bacteria</taxon>
        <taxon>Pseudomonadati</taxon>
        <taxon>Pseudomonadota</taxon>
        <taxon>Betaproteobacteria</taxon>
        <taxon>Neisseriales</taxon>
        <taxon>Neisseriaceae</taxon>
        <taxon>Vitreoscilla</taxon>
    </lineage>
</organism>
<dbReference type="Pfam" id="PF05137">
    <property type="entry name" value="PilN"/>
    <property type="match status" value="1"/>
</dbReference>
<keyword evidence="4" id="KW-1185">Reference proteome</keyword>
<dbReference type="Proteomes" id="UP000832011">
    <property type="component" value="Chromosome"/>
</dbReference>
<protein>
    <submittedName>
        <fullName evidence="3">PilN domain-containing protein</fullName>
    </submittedName>
</protein>
<feature type="coiled-coil region" evidence="1">
    <location>
        <begin position="60"/>
        <end position="102"/>
    </location>
</feature>
<dbReference type="PANTHER" id="PTHR40278:SF2">
    <property type="entry name" value="TYPE IV PILUS INNER MEMBRANE COMPONENT PILN"/>
    <property type="match status" value="1"/>
</dbReference>
<dbReference type="RefSeq" id="WP_058355724.1">
    <property type="nucleotide sequence ID" value="NZ_CABKVG010000008.1"/>
</dbReference>
<keyword evidence="2" id="KW-1133">Transmembrane helix</keyword>
<keyword evidence="2" id="KW-0472">Membrane</keyword>
<gene>
    <name evidence="3" type="ORF">LVJ82_05300</name>
</gene>